<dbReference type="PANTHER" id="PTHR22904">
    <property type="entry name" value="TPR REPEAT CONTAINING PROTEIN"/>
    <property type="match status" value="1"/>
</dbReference>
<dbReference type="InterPro" id="IPR019734">
    <property type="entry name" value="TPR_rpt"/>
</dbReference>
<evidence type="ECO:0000256" key="2">
    <source>
        <dbReference type="ARBA" id="ARBA00022692"/>
    </source>
</evidence>
<dbReference type="SMART" id="SM00028">
    <property type="entry name" value="TPR"/>
    <property type="match status" value="4"/>
</dbReference>
<organism evidence="9">
    <name type="scientific">hydrothermal vent metagenome</name>
    <dbReference type="NCBI Taxonomy" id="652676"/>
    <lineage>
        <taxon>unclassified sequences</taxon>
        <taxon>metagenomes</taxon>
        <taxon>ecological metagenomes</taxon>
    </lineage>
</organism>
<reference evidence="9" key="1">
    <citation type="submission" date="2018-06" db="EMBL/GenBank/DDBJ databases">
        <authorList>
            <person name="Zhirakovskaya E."/>
        </authorList>
    </citation>
    <scope>NUCLEOTIDE SEQUENCE</scope>
</reference>
<feature type="transmembrane region" description="Helical" evidence="7">
    <location>
        <begin position="66"/>
        <end position="86"/>
    </location>
</feature>
<evidence type="ECO:0000256" key="1">
    <source>
        <dbReference type="ARBA" id="ARBA00004141"/>
    </source>
</evidence>
<feature type="transmembrane region" description="Helical" evidence="7">
    <location>
        <begin position="149"/>
        <end position="174"/>
    </location>
</feature>
<gene>
    <name evidence="9" type="ORF">MNBD_CHLOROFLEXI01-1781</name>
</gene>
<dbReference type="SUPFAM" id="SSF48452">
    <property type="entry name" value="TPR-like"/>
    <property type="match status" value="1"/>
</dbReference>
<dbReference type="AlphaFoldDB" id="A0A3B0VSA3"/>
<protein>
    <recommendedName>
        <fullName evidence="8">Peptidase M50 domain-containing protein</fullName>
    </recommendedName>
</protein>
<dbReference type="PANTHER" id="PTHR22904:SF523">
    <property type="entry name" value="STRESS-INDUCED-PHOSPHOPROTEIN 1"/>
    <property type="match status" value="1"/>
</dbReference>
<comment type="subcellular location">
    <subcellularLocation>
        <location evidence="1">Membrane</location>
        <topology evidence="1">Multi-pass membrane protein</topology>
    </subcellularLocation>
</comment>
<keyword evidence="4" id="KW-0802">TPR repeat</keyword>
<keyword evidence="5 7" id="KW-1133">Transmembrane helix</keyword>
<evidence type="ECO:0000313" key="9">
    <source>
        <dbReference type="EMBL" id="VAW43013.1"/>
    </source>
</evidence>
<keyword evidence="2 7" id="KW-0812">Transmembrane</keyword>
<dbReference type="InterPro" id="IPR008915">
    <property type="entry name" value="Peptidase_M50"/>
</dbReference>
<keyword evidence="6 7" id="KW-0472">Membrane</keyword>
<feature type="domain" description="Peptidase M50" evidence="8">
    <location>
        <begin position="77"/>
        <end position="320"/>
    </location>
</feature>
<evidence type="ECO:0000256" key="4">
    <source>
        <dbReference type="ARBA" id="ARBA00022803"/>
    </source>
</evidence>
<dbReference type="GO" id="GO:0016020">
    <property type="term" value="C:membrane"/>
    <property type="evidence" value="ECO:0007669"/>
    <property type="project" value="UniProtKB-SubCell"/>
</dbReference>
<evidence type="ECO:0000256" key="7">
    <source>
        <dbReference type="SAM" id="Phobius"/>
    </source>
</evidence>
<feature type="transmembrane region" description="Helical" evidence="7">
    <location>
        <begin position="181"/>
        <end position="203"/>
    </location>
</feature>
<dbReference type="Gene3D" id="1.25.40.10">
    <property type="entry name" value="Tetratricopeptide repeat domain"/>
    <property type="match status" value="1"/>
</dbReference>
<dbReference type="PROSITE" id="PS50005">
    <property type="entry name" value="TPR"/>
    <property type="match status" value="2"/>
</dbReference>
<dbReference type="EMBL" id="UOEU01000999">
    <property type="protein sequence ID" value="VAW43013.1"/>
    <property type="molecule type" value="Genomic_DNA"/>
</dbReference>
<dbReference type="Pfam" id="PF13432">
    <property type="entry name" value="TPR_16"/>
    <property type="match status" value="1"/>
</dbReference>
<name>A0A3B0VSA3_9ZZZZ</name>
<proteinExistence type="predicted"/>
<accession>A0A3B0VSA3</accession>
<sequence>MKLTITPDDIARAKKERNTLTNRIKRLRPIRTVIIVIIAWGWAAIATMLLVNYLPKPSIPKGSFRAIDFLLLPMIMALTIYQTILIHELGHLVAGLINRFKFNYLVVGPLKVIKGSQGIRFTFSGSKAVQAGGLASLIPTDEVNLKNRYMWMIAGGPLANVLQVVIFVLVIVILGEQFTTVLINIFLFTSVAWAVVLFLPVSIIPMTSGGFTNDGAKIWLLFKGEERSQWYLHLLLLTSYLYKGCPPRELDFSRLQKMQDLAESEMEKFITSALMYDFHIDNENLTKAAAALDTMLLSVQKEPQIVVSPLAFVEAAYYESQINKNAETARAWLDLAQKDHKRKSMFVPMESLWRAEAGVLMAEGEFATAHEKATEALTEIESNANRAGRKLELSYLENIIAQCLAQLDETPSIKTVNRNWRTTWAISKNLVKITAVFGSIVLVTLCLMILIITGFRYSMVGFYYELKGDDSRALQIYEEGLASLDNPDFNLFNNHGEVLLRQGRFVEALEDFNAAIEAKPDHYKAYMNRGMIYLEIGLYGLAVQDFDMSLKLEPRAGSLVDIYFARAASLSGISEFDLASQDYEKILEISDDPDEVELAIQYRNQVLGFSEE</sequence>
<dbReference type="Pfam" id="PF02163">
    <property type="entry name" value="Peptidase_M50"/>
    <property type="match status" value="1"/>
</dbReference>
<evidence type="ECO:0000256" key="6">
    <source>
        <dbReference type="ARBA" id="ARBA00023136"/>
    </source>
</evidence>
<dbReference type="GO" id="GO:0006508">
    <property type="term" value="P:proteolysis"/>
    <property type="evidence" value="ECO:0007669"/>
    <property type="project" value="InterPro"/>
</dbReference>
<evidence type="ECO:0000256" key="3">
    <source>
        <dbReference type="ARBA" id="ARBA00022737"/>
    </source>
</evidence>
<feature type="transmembrane region" description="Helical" evidence="7">
    <location>
        <begin position="435"/>
        <end position="457"/>
    </location>
</feature>
<dbReference type="InterPro" id="IPR011990">
    <property type="entry name" value="TPR-like_helical_dom_sf"/>
</dbReference>
<dbReference type="GO" id="GO:0051879">
    <property type="term" value="F:Hsp90 protein binding"/>
    <property type="evidence" value="ECO:0007669"/>
    <property type="project" value="TreeGrafter"/>
</dbReference>
<evidence type="ECO:0000256" key="5">
    <source>
        <dbReference type="ARBA" id="ARBA00022989"/>
    </source>
</evidence>
<evidence type="ECO:0000259" key="8">
    <source>
        <dbReference type="Pfam" id="PF02163"/>
    </source>
</evidence>
<keyword evidence="3" id="KW-0677">Repeat</keyword>
<feature type="transmembrane region" description="Helical" evidence="7">
    <location>
        <begin position="33"/>
        <end position="54"/>
    </location>
</feature>